<evidence type="ECO:0000313" key="2">
    <source>
        <dbReference type="Proteomes" id="UP000321567"/>
    </source>
</evidence>
<evidence type="ECO:0000313" key="1">
    <source>
        <dbReference type="EMBL" id="GEO82747.1"/>
    </source>
</evidence>
<dbReference type="GO" id="GO:0016765">
    <property type="term" value="F:transferase activity, transferring alkyl or aryl (other than methyl) groups"/>
    <property type="evidence" value="ECO:0007669"/>
    <property type="project" value="UniProtKB-ARBA"/>
</dbReference>
<evidence type="ECO:0008006" key="3">
    <source>
        <dbReference type="Google" id="ProtNLM"/>
    </source>
</evidence>
<sequence>MPSSPPPLSALARQALEEDPERFQCALFAPRPRREAVMVLLAVNASVARIAPSVTEPVLGQMRLRWWLDTVASLGQGERAPSGHPGAEALHELACQGVLDPTALAPMIEARAADLEPSPFPTQDALGTYARATAGTLSDLSVRVLGGAREAPPEVARVAARVGTAWGLLGLLRATRALAAEGRCVLPVDDLARAGVAPTDLSQPPALRALAPVCRALVERIQDTLAQARAEAHHVPTPVAAPLLLTALADPFVRRLRSTGFDLADPALAARPARPARLAAAALGQRWRSRHASLSPANGQQNQGLP</sequence>
<dbReference type="Proteomes" id="UP000321567">
    <property type="component" value="Unassembled WGS sequence"/>
</dbReference>
<dbReference type="InterPro" id="IPR008949">
    <property type="entry name" value="Isoprenoid_synthase_dom_sf"/>
</dbReference>
<dbReference type="EMBL" id="BJZO01000105">
    <property type="protein sequence ID" value="GEO82747.1"/>
    <property type="molecule type" value="Genomic_DNA"/>
</dbReference>
<keyword evidence="2" id="KW-1185">Reference proteome</keyword>
<dbReference type="InterPro" id="IPR002060">
    <property type="entry name" value="Squ/phyt_synthse"/>
</dbReference>
<organism evidence="1 2">
    <name type="scientific">Pararhodospirillum oryzae</name>
    <dbReference type="NCBI Taxonomy" id="478448"/>
    <lineage>
        <taxon>Bacteria</taxon>
        <taxon>Pseudomonadati</taxon>
        <taxon>Pseudomonadota</taxon>
        <taxon>Alphaproteobacteria</taxon>
        <taxon>Rhodospirillales</taxon>
        <taxon>Rhodospirillaceae</taxon>
        <taxon>Pararhodospirillum</taxon>
    </lineage>
</organism>
<protein>
    <recommendedName>
        <fullName evidence="3">Phytoene synthase</fullName>
    </recommendedName>
</protein>
<dbReference type="OrthoDB" id="9814909at2"/>
<dbReference type="Pfam" id="PF00494">
    <property type="entry name" value="SQS_PSY"/>
    <property type="match status" value="1"/>
</dbReference>
<dbReference type="SUPFAM" id="SSF48576">
    <property type="entry name" value="Terpenoid synthases"/>
    <property type="match status" value="1"/>
</dbReference>
<dbReference type="RefSeq" id="WP_147164772.1">
    <property type="nucleotide sequence ID" value="NZ_BJZO01000105.1"/>
</dbReference>
<comment type="caution">
    <text evidence="1">The sequence shown here is derived from an EMBL/GenBank/DDBJ whole genome shotgun (WGS) entry which is preliminary data.</text>
</comment>
<accession>A0A512HBB7</accession>
<dbReference type="PANTHER" id="PTHR31480">
    <property type="entry name" value="BIFUNCTIONAL LYCOPENE CYCLASE/PHYTOENE SYNTHASE"/>
    <property type="match status" value="1"/>
</dbReference>
<proteinExistence type="predicted"/>
<dbReference type="AlphaFoldDB" id="A0A512HBB7"/>
<name>A0A512HBB7_9PROT</name>
<gene>
    <name evidence="1" type="ORF">ROR02_28780</name>
</gene>
<dbReference type="Gene3D" id="1.10.600.10">
    <property type="entry name" value="Farnesyl Diphosphate Synthase"/>
    <property type="match status" value="1"/>
</dbReference>
<reference evidence="1 2" key="1">
    <citation type="submission" date="2019-07" db="EMBL/GenBank/DDBJ databases">
        <title>Whole genome shotgun sequence of Rhodospirillum oryzae NBRC 107573.</title>
        <authorList>
            <person name="Hosoyama A."/>
            <person name="Uohara A."/>
            <person name="Ohji S."/>
            <person name="Ichikawa N."/>
        </authorList>
    </citation>
    <scope>NUCLEOTIDE SEQUENCE [LARGE SCALE GENOMIC DNA]</scope>
    <source>
        <strain evidence="1 2">NBRC 107573</strain>
    </source>
</reference>